<dbReference type="RefSeq" id="WP_123177881.1">
    <property type="nucleotide sequence ID" value="NZ_QWDD01000003.1"/>
</dbReference>
<evidence type="ECO:0000259" key="13">
    <source>
        <dbReference type="PROSITE" id="PS51722"/>
    </source>
</evidence>
<reference evidence="14 15" key="1">
    <citation type="submission" date="2018-08" db="EMBL/GenBank/DDBJ databases">
        <title>Genome sequence of Methylocystis hirsuta CSC1, a methanotroph able to accumulate PHAs.</title>
        <authorList>
            <person name="Bordel S."/>
            <person name="Rodriguez E."/>
            <person name="Gancedo J."/>
            <person name="Munoz R."/>
        </authorList>
    </citation>
    <scope>NUCLEOTIDE SEQUENCE [LARGE SCALE GENOMIC DNA]</scope>
    <source>
        <strain evidence="14 15">CSC1</strain>
    </source>
</reference>
<feature type="binding site" evidence="9">
    <location>
        <begin position="400"/>
        <end position="404"/>
    </location>
    <ligand>
        <name>GTP</name>
        <dbReference type="ChEBI" id="CHEBI:37565"/>
    </ligand>
</feature>
<dbReference type="Pfam" id="PF00009">
    <property type="entry name" value="GTP_EFTU"/>
    <property type="match status" value="1"/>
</dbReference>
<dbReference type="InterPro" id="IPR004161">
    <property type="entry name" value="EFTu-like_2"/>
</dbReference>
<sequence length="847" mass="91988">MSETKTGSKTLTIAASKTLHLEPRSTEQGAVRQTFSRGRSKVVMVEKVKRRPAHELKPASPAASAPAGPVIAAARPASVKMEEPRAPQPSSPSRRAGGVVLRTLTQQEREARARALLGARTREGEERRRAAAEAEARAEREERELRERAAAEARKREEEERIARDAEAKRKAEEEANRHAPKGSKALELEGTEAKRILRRPSGLAVPRPIPSRAGEMKSRGRLTVATAAMADEERTRSVASFSRRMQRLKSFGMAEQKEKIAREVILPETITIQELANRMSERGVDVVRLLMKQGAMHKITDVIDADTAQLVAEEMGHTVKRVAESDVEEGLFDTPDASEDLEPRPPVVTIMGHVDHGKTSLLDAIRHANVVSGEAGRITQHIGAYQVTAPNGAPITFIDTPGHAAFTAMRARGAKVTDIVVLVVAADDGVMPQTVEAVHHAKAAEVPLIVAINKIDKPDAKPERVRTELLQHEVQVESLGGDTLEVEVSAKQKLNLDKLLDAISLQAEVLDLKANAGRAAEGTVIEARLDKGRGPVATVLVQRGTLHVGDIVVAGSQWGRVRALLNDKGAKRLEAGPSFPAEILGFNGTPEAGDRAVVVKTESRAREIAEYRERRKREKLAIRGGVTRSSLSDMMSRLESAGCKEFPLVVKGDVQGSVEAIVAALKKLNTEEVAARVVHAGVGGISESDIALAKASRAVVIGFNVRPHKEAREAAERSGTEIRYYNIIYNLVDDVKAAMSGLLAPTLRETMLGNAEILQVFDVSKVGKVAGCRVTEGAVERGAHVRLIRDNVVVHEGKLSTLKRFKDEVKEVAAGQECGMAFESYQDMRPGDVIECYRIEAIKRTL</sequence>
<feature type="region of interest" description="Disordered" evidence="12">
    <location>
        <begin position="47"/>
        <end position="192"/>
    </location>
</feature>
<dbReference type="FunFam" id="3.40.50.300:FF:000019">
    <property type="entry name" value="Translation initiation factor IF-2"/>
    <property type="match status" value="1"/>
</dbReference>
<comment type="caution">
    <text evidence="14">The sequence shown here is derived from an EMBL/GenBank/DDBJ whole genome shotgun (WGS) entry which is preliminary data.</text>
</comment>
<dbReference type="Gene3D" id="3.40.50.300">
    <property type="entry name" value="P-loop containing nucleotide triphosphate hydrolases"/>
    <property type="match status" value="1"/>
</dbReference>
<dbReference type="GO" id="GO:0003743">
    <property type="term" value="F:translation initiation factor activity"/>
    <property type="evidence" value="ECO:0007669"/>
    <property type="project" value="UniProtKB-UniRule"/>
</dbReference>
<dbReference type="Pfam" id="PF22042">
    <property type="entry name" value="EF-G_D2"/>
    <property type="match status" value="1"/>
</dbReference>
<keyword evidence="7 9" id="KW-0648">Protein biosynthesis</keyword>
<protein>
    <recommendedName>
        <fullName evidence="3 9">Translation initiation factor IF-2</fullName>
    </recommendedName>
</protein>
<dbReference type="CDD" id="cd03702">
    <property type="entry name" value="IF2_mtIF2_II"/>
    <property type="match status" value="1"/>
</dbReference>
<dbReference type="FunFam" id="2.40.30.10:FF:000007">
    <property type="entry name" value="Translation initiation factor IF-2"/>
    <property type="match status" value="1"/>
</dbReference>
<evidence type="ECO:0000313" key="15">
    <source>
        <dbReference type="Proteomes" id="UP000268623"/>
    </source>
</evidence>
<evidence type="ECO:0000313" key="14">
    <source>
        <dbReference type="EMBL" id="RNJ48135.1"/>
    </source>
</evidence>
<feature type="compositionally biased region" description="Polar residues" evidence="12">
    <location>
        <begin position="1"/>
        <end position="15"/>
    </location>
</feature>
<dbReference type="SUPFAM" id="SSF52540">
    <property type="entry name" value="P-loop containing nucleoside triphosphate hydrolases"/>
    <property type="match status" value="1"/>
</dbReference>
<dbReference type="InterPro" id="IPR006847">
    <property type="entry name" value="IF2_N"/>
</dbReference>
<dbReference type="AlphaFoldDB" id="A0A3M9XK37"/>
<evidence type="ECO:0000256" key="4">
    <source>
        <dbReference type="ARBA" id="ARBA00022490"/>
    </source>
</evidence>
<keyword evidence="5 9" id="KW-0396">Initiation factor</keyword>
<dbReference type="InterPro" id="IPR027417">
    <property type="entry name" value="P-loop_NTPase"/>
</dbReference>
<dbReference type="Gene3D" id="2.40.30.10">
    <property type="entry name" value="Translation factors"/>
    <property type="match status" value="2"/>
</dbReference>
<dbReference type="FunFam" id="2.40.30.10:FF:000008">
    <property type="entry name" value="Translation initiation factor IF-2"/>
    <property type="match status" value="1"/>
</dbReference>
<accession>A0A3M9XK37</accession>
<evidence type="ECO:0000256" key="2">
    <source>
        <dbReference type="ARBA" id="ARBA00007733"/>
    </source>
</evidence>
<proteinExistence type="inferred from homology"/>
<dbReference type="GO" id="GO:0005829">
    <property type="term" value="C:cytosol"/>
    <property type="evidence" value="ECO:0007669"/>
    <property type="project" value="TreeGrafter"/>
</dbReference>
<dbReference type="PROSITE" id="PS51722">
    <property type="entry name" value="G_TR_2"/>
    <property type="match status" value="1"/>
</dbReference>
<organism evidence="14 15">
    <name type="scientific">Methylocystis hirsuta</name>
    <dbReference type="NCBI Taxonomy" id="369798"/>
    <lineage>
        <taxon>Bacteria</taxon>
        <taxon>Pseudomonadati</taxon>
        <taxon>Pseudomonadota</taxon>
        <taxon>Alphaproteobacteria</taxon>
        <taxon>Hyphomicrobiales</taxon>
        <taxon>Methylocystaceae</taxon>
        <taxon>Methylocystis</taxon>
    </lineage>
</organism>
<feature type="compositionally biased region" description="Basic and acidic residues" evidence="12">
    <location>
        <begin position="120"/>
        <end position="178"/>
    </location>
</feature>
<feature type="compositionally biased region" description="Polar residues" evidence="12">
    <location>
        <begin position="26"/>
        <end position="35"/>
    </location>
</feature>
<evidence type="ECO:0000256" key="8">
    <source>
        <dbReference type="ARBA" id="ARBA00023134"/>
    </source>
</evidence>
<keyword evidence="15" id="KW-1185">Reference proteome</keyword>
<evidence type="ECO:0000256" key="7">
    <source>
        <dbReference type="ARBA" id="ARBA00022917"/>
    </source>
</evidence>
<dbReference type="CDD" id="cd01887">
    <property type="entry name" value="IF2_eIF5B"/>
    <property type="match status" value="1"/>
</dbReference>
<evidence type="ECO:0000256" key="5">
    <source>
        <dbReference type="ARBA" id="ARBA00022540"/>
    </source>
</evidence>
<feature type="region of interest" description="Disordered" evidence="12">
    <location>
        <begin position="1"/>
        <end position="35"/>
    </location>
</feature>
<keyword evidence="6 9" id="KW-0547">Nucleotide-binding</keyword>
<comment type="similarity">
    <text evidence="2 9 10">Belongs to the TRAFAC class translation factor GTPase superfamily. Classic translation factor GTPase family. IF-2 subfamily.</text>
</comment>
<evidence type="ECO:0000256" key="10">
    <source>
        <dbReference type="RuleBase" id="RU000644"/>
    </source>
</evidence>
<name>A0A3M9XK37_9HYPH</name>
<feature type="binding site" evidence="9">
    <location>
        <begin position="353"/>
        <end position="360"/>
    </location>
    <ligand>
        <name>GTP</name>
        <dbReference type="ChEBI" id="CHEBI:37565"/>
    </ligand>
</feature>
<dbReference type="GO" id="GO:0003924">
    <property type="term" value="F:GTPase activity"/>
    <property type="evidence" value="ECO:0007669"/>
    <property type="project" value="UniProtKB-UniRule"/>
</dbReference>
<dbReference type="EMBL" id="QWDD01000003">
    <property type="protein sequence ID" value="RNJ48135.1"/>
    <property type="molecule type" value="Genomic_DNA"/>
</dbReference>
<dbReference type="PROSITE" id="PS01176">
    <property type="entry name" value="IF2"/>
    <property type="match status" value="1"/>
</dbReference>
<dbReference type="OrthoDB" id="9811804at2"/>
<dbReference type="Pfam" id="PF03144">
    <property type="entry name" value="GTP_EFTU_D2"/>
    <property type="match status" value="1"/>
</dbReference>
<dbReference type="InterPro" id="IPR023115">
    <property type="entry name" value="TIF_IF2_dom3"/>
</dbReference>
<dbReference type="InterPro" id="IPR009000">
    <property type="entry name" value="Transl_B-barrel_sf"/>
</dbReference>
<comment type="function">
    <text evidence="9 10">One of the essential components for the initiation of protein synthesis. Protects formylmethionyl-tRNA from spontaneous hydrolysis and promotes its binding to the 30S ribosomal subunits. Also involved in the hydrolysis of GTP during the formation of the 70S ribosomal complex.</text>
</comment>
<keyword evidence="8 9" id="KW-0342">GTP-binding</keyword>
<dbReference type="SUPFAM" id="SSF50447">
    <property type="entry name" value="Translation proteins"/>
    <property type="match status" value="2"/>
</dbReference>
<feature type="binding site" evidence="9">
    <location>
        <begin position="454"/>
        <end position="457"/>
    </location>
    <ligand>
        <name>GTP</name>
        <dbReference type="ChEBI" id="CHEBI:37565"/>
    </ligand>
</feature>
<dbReference type="InterPro" id="IPR044145">
    <property type="entry name" value="IF2_II"/>
</dbReference>
<dbReference type="CDD" id="cd03692">
    <property type="entry name" value="mtIF2_IVc"/>
    <property type="match status" value="1"/>
</dbReference>
<evidence type="ECO:0000256" key="1">
    <source>
        <dbReference type="ARBA" id="ARBA00004496"/>
    </source>
</evidence>
<comment type="subcellular location">
    <subcellularLocation>
        <location evidence="1 9 11">Cytoplasm</location>
    </subcellularLocation>
</comment>
<evidence type="ECO:0000256" key="9">
    <source>
        <dbReference type="HAMAP-Rule" id="MF_00100"/>
    </source>
</evidence>
<gene>
    <name evidence="9" type="primary">infB</name>
    <name evidence="14" type="ORF">D1O30_20125</name>
</gene>
<dbReference type="GO" id="GO:0005525">
    <property type="term" value="F:GTP binding"/>
    <property type="evidence" value="ECO:0007669"/>
    <property type="project" value="UniProtKB-KW"/>
</dbReference>
<evidence type="ECO:0000256" key="3">
    <source>
        <dbReference type="ARBA" id="ARBA00020675"/>
    </source>
</evidence>
<dbReference type="InterPro" id="IPR053905">
    <property type="entry name" value="EF-G-like_DII"/>
</dbReference>
<dbReference type="PANTHER" id="PTHR43381:SF5">
    <property type="entry name" value="TR-TYPE G DOMAIN-CONTAINING PROTEIN"/>
    <property type="match status" value="1"/>
</dbReference>
<dbReference type="InterPro" id="IPR036925">
    <property type="entry name" value="TIF_IF2_dom3_sf"/>
</dbReference>
<evidence type="ECO:0000256" key="12">
    <source>
        <dbReference type="SAM" id="MobiDB-lite"/>
    </source>
</evidence>
<feature type="domain" description="Tr-type G" evidence="13">
    <location>
        <begin position="344"/>
        <end position="514"/>
    </location>
</feature>
<dbReference type="InterPro" id="IPR000178">
    <property type="entry name" value="TF_IF2_bacterial-like"/>
</dbReference>
<evidence type="ECO:0000256" key="11">
    <source>
        <dbReference type="RuleBase" id="RU000645"/>
    </source>
</evidence>
<dbReference type="SUPFAM" id="SSF52156">
    <property type="entry name" value="Initiation factor IF2/eIF5b, domain 3"/>
    <property type="match status" value="1"/>
</dbReference>
<keyword evidence="4 9" id="KW-0963">Cytoplasm</keyword>
<feature type="compositionally biased region" description="Low complexity" evidence="12">
    <location>
        <begin position="58"/>
        <end position="78"/>
    </location>
</feature>
<evidence type="ECO:0000256" key="6">
    <source>
        <dbReference type="ARBA" id="ARBA00022741"/>
    </source>
</evidence>
<dbReference type="Gene3D" id="3.40.50.10050">
    <property type="entry name" value="Translation initiation factor IF- 2, domain 3"/>
    <property type="match status" value="1"/>
</dbReference>
<dbReference type="Pfam" id="PF04760">
    <property type="entry name" value="IF2_N"/>
    <property type="match status" value="1"/>
</dbReference>
<comment type="caution">
    <text evidence="9">Lacks conserved residue(s) required for the propagation of feature annotation.</text>
</comment>
<dbReference type="FunFam" id="3.40.50.10050:FF:000001">
    <property type="entry name" value="Translation initiation factor IF-2"/>
    <property type="match status" value="1"/>
</dbReference>
<dbReference type="PANTHER" id="PTHR43381">
    <property type="entry name" value="TRANSLATION INITIATION FACTOR IF-2-RELATED"/>
    <property type="match status" value="1"/>
</dbReference>
<dbReference type="InterPro" id="IPR015760">
    <property type="entry name" value="TIF_IF2"/>
</dbReference>
<dbReference type="NCBIfam" id="TIGR00487">
    <property type="entry name" value="IF-2"/>
    <property type="match status" value="1"/>
</dbReference>
<dbReference type="Pfam" id="PF11987">
    <property type="entry name" value="IF-2"/>
    <property type="match status" value="1"/>
</dbReference>
<dbReference type="Proteomes" id="UP000268623">
    <property type="component" value="Unassembled WGS sequence"/>
</dbReference>
<dbReference type="InterPro" id="IPR005225">
    <property type="entry name" value="Small_GTP-bd"/>
</dbReference>
<dbReference type="HAMAP" id="MF_00100_B">
    <property type="entry name" value="IF_2_B"/>
    <property type="match status" value="1"/>
</dbReference>
<dbReference type="NCBIfam" id="TIGR00231">
    <property type="entry name" value="small_GTP"/>
    <property type="match status" value="1"/>
</dbReference>
<dbReference type="InterPro" id="IPR000795">
    <property type="entry name" value="T_Tr_GTP-bd_dom"/>
</dbReference>